<evidence type="ECO:0000256" key="1">
    <source>
        <dbReference type="ARBA" id="ARBA00022737"/>
    </source>
</evidence>
<evidence type="ECO:0000256" key="2">
    <source>
        <dbReference type="ARBA" id="ARBA00023043"/>
    </source>
</evidence>
<keyword evidence="2 3" id="KW-0040">ANK repeat</keyword>
<evidence type="ECO:0000256" key="4">
    <source>
        <dbReference type="SAM" id="MobiDB-lite"/>
    </source>
</evidence>
<dbReference type="SUPFAM" id="SSF48403">
    <property type="entry name" value="Ankyrin repeat"/>
    <property type="match status" value="1"/>
</dbReference>
<dbReference type="Pfam" id="PF12796">
    <property type="entry name" value="Ank_2"/>
    <property type="match status" value="1"/>
</dbReference>
<comment type="caution">
    <text evidence="5">The sequence shown here is derived from an EMBL/GenBank/DDBJ whole genome shotgun (WGS) entry which is preliminary data.</text>
</comment>
<feature type="region of interest" description="Disordered" evidence="4">
    <location>
        <begin position="73"/>
        <end position="93"/>
    </location>
</feature>
<gene>
    <name evidence="5" type="ORF">QBC37DRAFT_421739</name>
</gene>
<proteinExistence type="predicted"/>
<dbReference type="Gene3D" id="1.25.40.20">
    <property type="entry name" value="Ankyrin repeat-containing domain"/>
    <property type="match status" value="1"/>
</dbReference>
<evidence type="ECO:0000313" key="6">
    <source>
        <dbReference type="Proteomes" id="UP001301769"/>
    </source>
</evidence>
<dbReference type="Pfam" id="PF00023">
    <property type="entry name" value="Ank"/>
    <property type="match status" value="1"/>
</dbReference>
<sequence>MLLQRHDLQPVINEPDSNGQTALMHAVQGGFEDVVLTLLDAGATVGSVRDKHGQTALHCAVLKRRRTILRHLLDKGNENKRNGNGQDGESDRRTAMDVDVYDYEGLTPLHRAIDSGFEAGVELLLEFGANLASRIRATPQKAAAGLKEKYRGGNRSRK</sequence>
<dbReference type="PANTHER" id="PTHR24124">
    <property type="entry name" value="ANKYRIN REPEAT FAMILY A"/>
    <property type="match status" value="1"/>
</dbReference>
<dbReference type="AlphaFoldDB" id="A0AAN7B7W0"/>
<evidence type="ECO:0000256" key="3">
    <source>
        <dbReference type="PROSITE-ProRule" id="PRU00023"/>
    </source>
</evidence>
<name>A0AAN7B7W0_9PEZI</name>
<dbReference type="GO" id="GO:0010468">
    <property type="term" value="P:regulation of gene expression"/>
    <property type="evidence" value="ECO:0007669"/>
    <property type="project" value="TreeGrafter"/>
</dbReference>
<dbReference type="PANTHER" id="PTHR24124:SF14">
    <property type="entry name" value="CHROMOSOME UNDETERMINED SCAFFOLD_25, WHOLE GENOME SHOTGUN SEQUENCE"/>
    <property type="match status" value="1"/>
</dbReference>
<keyword evidence="1" id="KW-0677">Repeat</keyword>
<dbReference type="GO" id="GO:0005634">
    <property type="term" value="C:nucleus"/>
    <property type="evidence" value="ECO:0007669"/>
    <property type="project" value="TreeGrafter"/>
</dbReference>
<dbReference type="PROSITE" id="PS50088">
    <property type="entry name" value="ANK_REPEAT"/>
    <property type="match status" value="3"/>
</dbReference>
<keyword evidence="6" id="KW-1185">Reference proteome</keyword>
<feature type="repeat" description="ANK" evidence="3">
    <location>
        <begin position="18"/>
        <end position="50"/>
    </location>
</feature>
<reference evidence="5" key="1">
    <citation type="journal article" date="2023" name="Mol. Phylogenet. Evol.">
        <title>Genome-scale phylogeny and comparative genomics of the fungal order Sordariales.</title>
        <authorList>
            <person name="Hensen N."/>
            <person name="Bonometti L."/>
            <person name="Westerberg I."/>
            <person name="Brannstrom I.O."/>
            <person name="Guillou S."/>
            <person name="Cros-Aarteil S."/>
            <person name="Calhoun S."/>
            <person name="Haridas S."/>
            <person name="Kuo A."/>
            <person name="Mondo S."/>
            <person name="Pangilinan J."/>
            <person name="Riley R."/>
            <person name="LaButti K."/>
            <person name="Andreopoulos B."/>
            <person name="Lipzen A."/>
            <person name="Chen C."/>
            <person name="Yan M."/>
            <person name="Daum C."/>
            <person name="Ng V."/>
            <person name="Clum A."/>
            <person name="Steindorff A."/>
            <person name="Ohm R.A."/>
            <person name="Martin F."/>
            <person name="Silar P."/>
            <person name="Natvig D.O."/>
            <person name="Lalanne C."/>
            <person name="Gautier V."/>
            <person name="Ament-Velasquez S.L."/>
            <person name="Kruys A."/>
            <person name="Hutchinson M.I."/>
            <person name="Powell A.J."/>
            <person name="Barry K."/>
            <person name="Miller A.N."/>
            <person name="Grigoriev I.V."/>
            <person name="Debuchy R."/>
            <person name="Gladieux P."/>
            <person name="Hiltunen Thoren M."/>
            <person name="Johannesson H."/>
        </authorList>
    </citation>
    <scope>NUCLEOTIDE SEQUENCE</scope>
    <source>
        <strain evidence="5">PSN293</strain>
    </source>
</reference>
<dbReference type="InterPro" id="IPR036770">
    <property type="entry name" value="Ankyrin_rpt-contain_sf"/>
</dbReference>
<feature type="repeat" description="ANK" evidence="3">
    <location>
        <begin position="104"/>
        <end position="136"/>
    </location>
</feature>
<dbReference type="PROSITE" id="PS50297">
    <property type="entry name" value="ANK_REP_REGION"/>
    <property type="match status" value="3"/>
</dbReference>
<dbReference type="InterPro" id="IPR002110">
    <property type="entry name" value="Ankyrin_rpt"/>
</dbReference>
<feature type="repeat" description="ANK" evidence="3">
    <location>
        <begin position="52"/>
        <end position="84"/>
    </location>
</feature>
<accession>A0AAN7B7W0</accession>
<reference evidence="5" key="2">
    <citation type="submission" date="2023-05" db="EMBL/GenBank/DDBJ databases">
        <authorList>
            <consortium name="Lawrence Berkeley National Laboratory"/>
            <person name="Steindorff A."/>
            <person name="Hensen N."/>
            <person name="Bonometti L."/>
            <person name="Westerberg I."/>
            <person name="Brannstrom I.O."/>
            <person name="Guillou S."/>
            <person name="Cros-Aarteil S."/>
            <person name="Calhoun S."/>
            <person name="Haridas S."/>
            <person name="Kuo A."/>
            <person name="Mondo S."/>
            <person name="Pangilinan J."/>
            <person name="Riley R."/>
            <person name="Labutti K."/>
            <person name="Andreopoulos B."/>
            <person name="Lipzen A."/>
            <person name="Chen C."/>
            <person name="Yanf M."/>
            <person name="Daum C."/>
            <person name="Ng V."/>
            <person name="Clum A."/>
            <person name="Ohm R."/>
            <person name="Martin F."/>
            <person name="Silar P."/>
            <person name="Natvig D."/>
            <person name="Lalanne C."/>
            <person name="Gautier V."/>
            <person name="Ament-Velasquez S.L."/>
            <person name="Kruys A."/>
            <person name="Hutchinson M.I."/>
            <person name="Powell A.J."/>
            <person name="Barry K."/>
            <person name="Miller A.N."/>
            <person name="Grigoriev I.V."/>
            <person name="Debuchy R."/>
            <person name="Gladieux P."/>
            <person name="Thoren M.H."/>
            <person name="Johannesson H."/>
        </authorList>
    </citation>
    <scope>NUCLEOTIDE SEQUENCE</scope>
    <source>
        <strain evidence="5">PSN293</strain>
    </source>
</reference>
<protein>
    <submittedName>
        <fullName evidence="5">Ankyrin repeat-containing domain protein</fullName>
    </submittedName>
</protein>
<dbReference type="SMART" id="SM00248">
    <property type="entry name" value="ANK"/>
    <property type="match status" value="3"/>
</dbReference>
<organism evidence="5 6">
    <name type="scientific">Rhypophila decipiens</name>
    <dbReference type="NCBI Taxonomy" id="261697"/>
    <lineage>
        <taxon>Eukaryota</taxon>
        <taxon>Fungi</taxon>
        <taxon>Dikarya</taxon>
        <taxon>Ascomycota</taxon>
        <taxon>Pezizomycotina</taxon>
        <taxon>Sordariomycetes</taxon>
        <taxon>Sordariomycetidae</taxon>
        <taxon>Sordariales</taxon>
        <taxon>Naviculisporaceae</taxon>
        <taxon>Rhypophila</taxon>
    </lineage>
</organism>
<evidence type="ECO:0000313" key="5">
    <source>
        <dbReference type="EMBL" id="KAK4214118.1"/>
    </source>
</evidence>
<dbReference type="EMBL" id="MU858098">
    <property type="protein sequence ID" value="KAK4214118.1"/>
    <property type="molecule type" value="Genomic_DNA"/>
</dbReference>
<dbReference type="Proteomes" id="UP001301769">
    <property type="component" value="Unassembled WGS sequence"/>
</dbReference>